<organism evidence="1 2">
    <name type="scientific">Desulforhabdus amnigena</name>
    <dbReference type="NCBI Taxonomy" id="40218"/>
    <lineage>
        <taxon>Bacteria</taxon>
        <taxon>Pseudomonadati</taxon>
        <taxon>Thermodesulfobacteriota</taxon>
        <taxon>Syntrophobacteria</taxon>
        <taxon>Syntrophobacterales</taxon>
        <taxon>Syntrophobacteraceae</taxon>
        <taxon>Desulforhabdus</taxon>
    </lineage>
</organism>
<gene>
    <name evidence="1" type="ORF">DAMNIGENAA_03410</name>
</gene>
<protein>
    <submittedName>
        <fullName evidence="1">Uncharacterized protein</fullName>
    </submittedName>
</protein>
<keyword evidence="2" id="KW-1185">Reference proteome</keyword>
<proteinExistence type="predicted"/>
<dbReference type="Proteomes" id="UP001144372">
    <property type="component" value="Unassembled WGS sequence"/>
</dbReference>
<name>A0A9W6D093_9BACT</name>
<evidence type="ECO:0000313" key="2">
    <source>
        <dbReference type="Proteomes" id="UP001144372"/>
    </source>
</evidence>
<sequence length="71" mass="7924">MIHVAIKENIYGGDHYCALCGEKIHTKFGPDLFLEGTNHIICHDCGRDHNPMLVEFLELMDKAGSRLANVA</sequence>
<comment type="caution">
    <text evidence="1">The sequence shown here is derived from an EMBL/GenBank/DDBJ whole genome shotgun (WGS) entry which is preliminary data.</text>
</comment>
<evidence type="ECO:0000313" key="1">
    <source>
        <dbReference type="EMBL" id="GLI32908.1"/>
    </source>
</evidence>
<dbReference type="RefSeq" id="WP_281791928.1">
    <property type="nucleotide sequence ID" value="NZ_BSDR01000001.1"/>
</dbReference>
<dbReference type="AlphaFoldDB" id="A0A9W6D093"/>
<accession>A0A9W6D093</accession>
<dbReference type="EMBL" id="BSDR01000001">
    <property type="protein sequence ID" value="GLI32908.1"/>
    <property type="molecule type" value="Genomic_DNA"/>
</dbReference>
<reference evidence="1" key="1">
    <citation type="submission" date="2022-12" db="EMBL/GenBank/DDBJ databases">
        <title>Reference genome sequencing for broad-spectrum identification of bacterial and archaeal isolates by mass spectrometry.</title>
        <authorList>
            <person name="Sekiguchi Y."/>
            <person name="Tourlousse D.M."/>
        </authorList>
    </citation>
    <scope>NUCLEOTIDE SEQUENCE</scope>
    <source>
        <strain evidence="1">ASRB1</strain>
    </source>
</reference>